<dbReference type="Pfam" id="PF00479">
    <property type="entry name" value="G6PD_N"/>
    <property type="match status" value="1"/>
</dbReference>
<dbReference type="SUPFAM" id="SSF51735">
    <property type="entry name" value="NAD(P)-binding Rossmann-fold domains"/>
    <property type="match status" value="1"/>
</dbReference>
<dbReference type="OMA" id="ERAGYYE"/>
<proteinExistence type="predicted"/>
<accession>A0A0S4JM67</accession>
<evidence type="ECO:0000313" key="4">
    <source>
        <dbReference type="Proteomes" id="UP000051952"/>
    </source>
</evidence>
<keyword evidence="4" id="KW-1185">Reference proteome</keyword>
<dbReference type="EMBL" id="CYKH01001884">
    <property type="protein sequence ID" value="CUG91015.1"/>
    <property type="molecule type" value="Genomic_DNA"/>
</dbReference>
<dbReference type="GO" id="GO:0016614">
    <property type="term" value="F:oxidoreductase activity, acting on CH-OH group of donors"/>
    <property type="evidence" value="ECO:0007669"/>
    <property type="project" value="InterPro"/>
</dbReference>
<dbReference type="OrthoDB" id="60984at2759"/>
<dbReference type="GO" id="GO:0006006">
    <property type="term" value="P:glucose metabolic process"/>
    <property type="evidence" value="ECO:0007669"/>
    <property type="project" value="InterPro"/>
</dbReference>
<feature type="compositionally biased region" description="Low complexity" evidence="1">
    <location>
        <begin position="87"/>
        <end position="101"/>
    </location>
</feature>
<dbReference type="AlphaFoldDB" id="A0A0S4JM67"/>
<evidence type="ECO:0000259" key="2">
    <source>
        <dbReference type="Pfam" id="PF00479"/>
    </source>
</evidence>
<dbReference type="GO" id="GO:0050661">
    <property type="term" value="F:NADP binding"/>
    <property type="evidence" value="ECO:0007669"/>
    <property type="project" value="InterPro"/>
</dbReference>
<dbReference type="Gene3D" id="3.40.50.720">
    <property type="entry name" value="NAD(P)-binding Rossmann-like Domain"/>
    <property type="match status" value="1"/>
</dbReference>
<dbReference type="InterPro" id="IPR022674">
    <property type="entry name" value="G6P_DH_NAD-bd"/>
</dbReference>
<evidence type="ECO:0000313" key="3">
    <source>
        <dbReference type="EMBL" id="CUG91015.1"/>
    </source>
</evidence>
<sequence length="153" mass="15770">MSTSKVSSALGTKITTTTTTITPRTKPTTNVRNEGVVPAVATTQAVATETSTTTDAGTFSQSLPSARPANVVNFLKKEHHQKETLSAATKPADAAAASTTTDAADGGVVNTLAPSPPRFSRELGERPLSIIVLGATGDLAKKKTIPALFKLHS</sequence>
<dbReference type="VEuPathDB" id="TriTrypDB:BSAL_29750"/>
<organism evidence="3 4">
    <name type="scientific">Bodo saltans</name>
    <name type="common">Flagellated protozoan</name>
    <dbReference type="NCBI Taxonomy" id="75058"/>
    <lineage>
        <taxon>Eukaryota</taxon>
        <taxon>Discoba</taxon>
        <taxon>Euglenozoa</taxon>
        <taxon>Kinetoplastea</taxon>
        <taxon>Metakinetoplastina</taxon>
        <taxon>Eubodonida</taxon>
        <taxon>Bodonidae</taxon>
        <taxon>Bodo</taxon>
    </lineage>
</organism>
<evidence type="ECO:0000256" key="1">
    <source>
        <dbReference type="SAM" id="MobiDB-lite"/>
    </source>
</evidence>
<feature type="domain" description="Glucose-6-phosphate dehydrogenase NAD-binding" evidence="2">
    <location>
        <begin position="131"/>
        <end position="152"/>
    </location>
</feature>
<feature type="non-terminal residue" evidence="3">
    <location>
        <position position="153"/>
    </location>
</feature>
<dbReference type="Proteomes" id="UP000051952">
    <property type="component" value="Unassembled WGS sequence"/>
</dbReference>
<protein>
    <submittedName>
        <fullName evidence="3">Glucose-6-phosphate dehydrogenase, putative</fullName>
    </submittedName>
</protein>
<reference evidence="4" key="1">
    <citation type="submission" date="2015-09" db="EMBL/GenBank/DDBJ databases">
        <authorList>
            <consortium name="Pathogen Informatics"/>
        </authorList>
    </citation>
    <scope>NUCLEOTIDE SEQUENCE [LARGE SCALE GENOMIC DNA]</scope>
    <source>
        <strain evidence="4">Lake Konstanz</strain>
    </source>
</reference>
<feature type="region of interest" description="Disordered" evidence="1">
    <location>
        <begin position="81"/>
        <end position="101"/>
    </location>
</feature>
<gene>
    <name evidence="3" type="ORF">BSAL_29750</name>
</gene>
<name>A0A0S4JM67_BODSA</name>
<dbReference type="InterPro" id="IPR036291">
    <property type="entry name" value="NAD(P)-bd_dom_sf"/>
</dbReference>